<dbReference type="Proteomes" id="UP000192678">
    <property type="component" value="Unassembled WGS sequence"/>
</dbReference>
<protein>
    <submittedName>
        <fullName evidence="1">Uncharacterized protein</fullName>
    </submittedName>
</protein>
<accession>A0A1W2B788</accession>
<reference evidence="1 2" key="1">
    <citation type="submission" date="2017-04" db="EMBL/GenBank/DDBJ databases">
        <authorList>
            <person name="Afonso C.L."/>
            <person name="Miller P.J."/>
            <person name="Scott M.A."/>
            <person name="Spackman E."/>
            <person name="Goraichik I."/>
            <person name="Dimitrov K.M."/>
            <person name="Suarez D.L."/>
            <person name="Swayne D.E."/>
        </authorList>
    </citation>
    <scope>NUCLEOTIDE SEQUENCE [LARGE SCALE GENOMIC DNA]</scope>
    <source>
        <strain evidence="1 2">DSM 19625</strain>
    </source>
</reference>
<dbReference type="OrthoDB" id="663319at2"/>
<evidence type="ECO:0000313" key="2">
    <source>
        <dbReference type="Proteomes" id="UP000192678"/>
    </source>
</evidence>
<evidence type="ECO:0000313" key="1">
    <source>
        <dbReference type="EMBL" id="SMC68714.1"/>
    </source>
</evidence>
<organism evidence="1 2">
    <name type="scientific">Pedobacter nyackensis</name>
    <dbReference type="NCBI Taxonomy" id="475255"/>
    <lineage>
        <taxon>Bacteria</taxon>
        <taxon>Pseudomonadati</taxon>
        <taxon>Bacteroidota</taxon>
        <taxon>Sphingobacteriia</taxon>
        <taxon>Sphingobacteriales</taxon>
        <taxon>Sphingobacteriaceae</taxon>
        <taxon>Pedobacter</taxon>
    </lineage>
</organism>
<dbReference type="RefSeq" id="WP_144009406.1">
    <property type="nucleotide sequence ID" value="NZ_FWYB01000002.1"/>
</dbReference>
<gene>
    <name evidence="1" type="ORF">SAMN04488101_102188</name>
</gene>
<name>A0A1W2B788_9SPHI</name>
<proteinExistence type="predicted"/>
<keyword evidence="2" id="KW-1185">Reference proteome</keyword>
<sequence length="380" mass="45299">MNYSIFCCYRHHTTSLAKQEIKKPLNVLEDIYQRRSLESFKKDLWEFFWIIYRDQLWKKKGAAYFYSIYMDLIRLTDALWLINTYQPELSSRRDNHQSTSKLMNIFNQVFDGRRKHNQKIEKNNQETNLDKFYNSNCIAITKIDIYNCLQVGLNASYMRTDKYEYLGLRESNVINIFLDLEKLIKEGQNILNKSKTQAKKPGYKRKHLRFASDVDYPSMLNSESIIDPLTYITDLYQYDLIFEQIADSIKIWEKSFYEKNFWLKADSPGNILYLVACLKRLIDSIWLLMQIDIIRANKKLTNSKKKLYPSLSEEELNSPLLVIKSFFEHKKLHEWKHQLDEWTNISLSYTETVKTEDIAKTSTSLQQLLKFIEATHLLTN</sequence>
<dbReference type="AlphaFoldDB" id="A0A1W2B788"/>
<dbReference type="STRING" id="475255.SAMN04488101_102188"/>
<dbReference type="EMBL" id="FWYB01000002">
    <property type="protein sequence ID" value="SMC68714.1"/>
    <property type="molecule type" value="Genomic_DNA"/>
</dbReference>